<gene>
    <name evidence="3" type="ORF">GCM10008985_36290</name>
</gene>
<feature type="transmembrane region" description="Helical" evidence="2">
    <location>
        <begin position="38"/>
        <end position="56"/>
    </location>
</feature>
<feature type="compositionally biased region" description="Basic and acidic residues" evidence="1">
    <location>
        <begin position="240"/>
        <end position="249"/>
    </location>
</feature>
<proteinExistence type="predicted"/>
<organism evidence="3 4">
    <name type="scientific">Halococcus dombrowskii</name>
    <dbReference type="NCBI Taxonomy" id="179637"/>
    <lineage>
        <taxon>Archaea</taxon>
        <taxon>Methanobacteriati</taxon>
        <taxon>Methanobacteriota</taxon>
        <taxon>Stenosarchaea group</taxon>
        <taxon>Halobacteria</taxon>
        <taxon>Halobacteriales</taxon>
        <taxon>Halococcaceae</taxon>
        <taxon>Halococcus</taxon>
    </lineage>
</organism>
<keyword evidence="2" id="KW-1133">Transmembrane helix</keyword>
<dbReference type="Proteomes" id="UP001500962">
    <property type="component" value="Unassembled WGS sequence"/>
</dbReference>
<name>A0AAV3SMR8_HALDO</name>
<evidence type="ECO:0000313" key="4">
    <source>
        <dbReference type="Proteomes" id="UP001500962"/>
    </source>
</evidence>
<protein>
    <recommendedName>
        <fullName evidence="5">HTH marR-type domain-containing protein</fullName>
    </recommendedName>
</protein>
<evidence type="ECO:0000256" key="2">
    <source>
        <dbReference type="SAM" id="Phobius"/>
    </source>
</evidence>
<accession>A0AAV3SMR8</accession>
<evidence type="ECO:0008006" key="5">
    <source>
        <dbReference type="Google" id="ProtNLM"/>
    </source>
</evidence>
<evidence type="ECO:0000256" key="1">
    <source>
        <dbReference type="SAM" id="MobiDB-lite"/>
    </source>
</evidence>
<evidence type="ECO:0000313" key="3">
    <source>
        <dbReference type="EMBL" id="GAA0476717.1"/>
    </source>
</evidence>
<reference evidence="3" key="1">
    <citation type="journal article" date="2014" name="Int. J. Syst. Evol. Microbiol.">
        <title>Complete genome sequence of Corynebacterium casei LMG S-19264T (=DSM 44701T), isolated from a smear-ripened cheese.</title>
        <authorList>
            <consortium name="US DOE Joint Genome Institute (JGI-PGF)"/>
            <person name="Walter F."/>
            <person name="Albersmeier A."/>
            <person name="Kalinowski J."/>
            <person name="Ruckert C."/>
        </authorList>
    </citation>
    <scope>NUCLEOTIDE SEQUENCE</scope>
    <source>
        <strain evidence="3">JCM 12289</strain>
    </source>
</reference>
<keyword evidence="2" id="KW-0472">Membrane</keyword>
<reference evidence="3" key="2">
    <citation type="submission" date="2023-12" db="EMBL/GenBank/DDBJ databases">
        <authorList>
            <person name="Sun Q."/>
            <person name="Inoue M."/>
        </authorList>
    </citation>
    <scope>NUCLEOTIDE SEQUENCE</scope>
    <source>
        <strain evidence="3">JCM 12289</strain>
    </source>
</reference>
<feature type="compositionally biased region" description="Acidic residues" evidence="1">
    <location>
        <begin position="218"/>
        <end position="227"/>
    </location>
</feature>
<keyword evidence="2" id="KW-0812">Transmembrane</keyword>
<feature type="transmembrane region" description="Helical" evidence="2">
    <location>
        <begin position="68"/>
        <end position="85"/>
    </location>
</feature>
<feature type="transmembrane region" description="Helical" evidence="2">
    <location>
        <begin position="16"/>
        <end position="32"/>
    </location>
</feature>
<dbReference type="AlphaFoldDB" id="A0AAV3SMR8"/>
<comment type="caution">
    <text evidence="3">The sequence shown here is derived from an EMBL/GenBank/DDBJ whole genome shotgun (WGS) entry which is preliminary data.</text>
</comment>
<dbReference type="EMBL" id="BAAADN010000089">
    <property type="protein sequence ID" value="GAA0476717.1"/>
    <property type="molecule type" value="Genomic_DNA"/>
</dbReference>
<sequence length="249" mass="27219">MADSARAAVSNRLRPRSILVWFALTVFLFWFYDQSAVQLGMAIATSTILGLSQVFTEVWDLRSEVRTLGLALVTLLGALSLFVFGGSTSDSGAAVAFVLIGGWLALDAGQTLRHEGWKDTDDHDDRDGYDVYREYVVRQVDTELRERALTRRELGTELDVDEAAIDHALDVLAERGLLSRTGSELRVSSPPEPGALARVRSGIVTPLARLARPLTIELDDGNAEDEDAHSRPAAKPVGEGGRERERESA</sequence>
<feature type="region of interest" description="Disordered" evidence="1">
    <location>
        <begin position="218"/>
        <end position="249"/>
    </location>
</feature>